<dbReference type="GO" id="GO:0006612">
    <property type="term" value="P:protein targeting to membrane"/>
    <property type="evidence" value="ECO:0007669"/>
    <property type="project" value="UniProtKB-UniRule"/>
</dbReference>
<dbReference type="GO" id="GO:0006893">
    <property type="term" value="P:Golgi to plasma membrane transport"/>
    <property type="evidence" value="ECO:0007669"/>
    <property type="project" value="TreeGrafter"/>
</dbReference>
<sequence>MDFKSSLGMPRGGGGSSVGGSSDGVSFNRIIPGQSPPHQTSTSTPSTPTNNRYSRGSDGTPRFESLLPRGSEGLSRGGSDGFSRVGSDGMPRGGGGGGSDRGSDSMKSSIGLPQLSPTLSSRNEHAPIHEAKIMNTLNKIPDMYQAPSFEARKTALDFMRSHHRTEQLNQIEGWLDELNDHTDDIVDVYFQGFNKSIHNYSRILQYMGDSHSNAITMSKEVEEINKLIYFNNSNIDRLWRRNLEYYYMIQILEKMEELKKVPDLLEGYVKGNHFVHASNLVVNSLNALNEKDLVNVNALMDLRQSLSEKKEEFNDLIVDKLNDHVYLKSIKNDEDDEDDLFDFKSNLKKALSINSPLPTPQFKTNQTTQKNNHQNNKNISSPKEDDEQPLELELISKQSNSIEDLNLNPETNGKLFMNLLVESLSVLDYLEPAVGLILGKISIELRNIVNTCSNTVTLKYQSEGRAIPRVPGEGGLLTNSNGADQLQDHTFNLLLGDHIHKTDSTIPLVDLLKAIFSKIMMVFKNHMTLSIIVNESIKKRQENKRRHQFHGSLEISADSLNSSGQDSSNSDELYSVGLVWEIMQKEIREMLRIHLHDTSSLLLRTNSTLLDQSKTSSVRLFSFSNSIVTESWNGSTSPLSSPTIGVGSGGGLNNSTGITNAVSIFKASQYNVTPIYPMIVKFTDQIDSIMTGKKPRQELGLSKDDGSPKGLLRLYIDDFVHRNFLQHIKNDYKERVTAAIEGPDAFKPLERFKLAFKLRDTKPILNSTLQIYQFITELHSDIVAMSHYVEEFGAIIQTSLLRYKEKCLTKFTQELEPTLTGALMNHPELFKYLQNQYDNKRQEIPKFQNTREEDNEYRLESDLFTNQERPVQKSQLLLDLEKLTMLANLNYSLEWLADRVSNLFWPQINSTATPTMAPTKDNDSSQPSTPAQKGKTPAKSKQPPVLQKLSPEVLDSLRSIDFIIQDLRDLAKRCLIGLRIEYRIHCFYFLEGFKKGSYICDEERTDPDTFIVELNKDLSTNEESMSTYLSSDKCQFLFGGIAKLIGKLLINRLVHIKQLNINGVAKLCKNVYTLQQNLTNIIVKREMFFDRIRQFYQSLSNEDELLTYLLEKMIQPYFTTEEARIIIDFLSTTKRISGNATQTLEAKFKLM</sequence>
<feature type="domain" description="Exocyst complex component Sec8 N-terminal" evidence="6">
    <location>
        <begin position="162"/>
        <end position="266"/>
    </location>
</feature>
<dbReference type="PANTHER" id="PTHR14146">
    <property type="entry name" value="EXOCYST COMPLEX COMPONENT 4"/>
    <property type="match status" value="1"/>
</dbReference>
<evidence type="ECO:0000256" key="5">
    <source>
        <dbReference type="SAM" id="MobiDB-lite"/>
    </source>
</evidence>
<feature type="compositionally biased region" description="Low complexity" evidence="5">
    <location>
        <begin position="363"/>
        <end position="378"/>
    </location>
</feature>
<dbReference type="KEGG" id="dfa:DFA_04123"/>
<feature type="domain" description="Exocyst complex component Sec8 middle helical bundle" evidence="7">
    <location>
        <begin position="408"/>
        <end position="627"/>
    </location>
</feature>
<organism evidence="8 9">
    <name type="scientific">Cavenderia fasciculata</name>
    <name type="common">Slime mold</name>
    <name type="synonym">Dictyostelium fasciculatum</name>
    <dbReference type="NCBI Taxonomy" id="261658"/>
    <lineage>
        <taxon>Eukaryota</taxon>
        <taxon>Amoebozoa</taxon>
        <taxon>Evosea</taxon>
        <taxon>Eumycetozoa</taxon>
        <taxon>Dictyostelia</taxon>
        <taxon>Acytosteliales</taxon>
        <taxon>Cavenderiaceae</taxon>
        <taxon>Cavenderia</taxon>
    </lineage>
</organism>
<protein>
    <recommendedName>
        <fullName evidence="4">Exocyst complex component Sec8</fullName>
    </recommendedName>
</protein>
<dbReference type="OMA" id="HMEVRCR"/>
<feature type="compositionally biased region" description="Low complexity" evidence="5">
    <location>
        <begin position="36"/>
        <end position="49"/>
    </location>
</feature>
<dbReference type="GO" id="GO:0070177">
    <property type="term" value="P:contractile vacuole discharge"/>
    <property type="evidence" value="ECO:0007669"/>
    <property type="project" value="EnsemblProtists"/>
</dbReference>
<keyword evidence="3 4" id="KW-0653">Protein transport</keyword>
<evidence type="ECO:0000313" key="8">
    <source>
        <dbReference type="EMBL" id="EGG18628.1"/>
    </source>
</evidence>
<dbReference type="InterPro" id="IPR039682">
    <property type="entry name" value="Sec8/EXOC4"/>
</dbReference>
<evidence type="ECO:0000256" key="3">
    <source>
        <dbReference type="ARBA" id="ARBA00022927"/>
    </source>
</evidence>
<keyword evidence="9" id="KW-1185">Reference proteome</keyword>
<evidence type="ECO:0000256" key="4">
    <source>
        <dbReference type="RuleBase" id="RU367079"/>
    </source>
</evidence>
<evidence type="ECO:0000313" key="9">
    <source>
        <dbReference type="Proteomes" id="UP000007797"/>
    </source>
</evidence>
<dbReference type="Proteomes" id="UP000007797">
    <property type="component" value="Unassembled WGS sequence"/>
</dbReference>
<feature type="region of interest" description="Disordered" evidence="5">
    <location>
        <begin position="352"/>
        <end position="388"/>
    </location>
</feature>
<dbReference type="InterPro" id="IPR048630">
    <property type="entry name" value="Sec8_M"/>
</dbReference>
<dbReference type="GO" id="GO:0000145">
    <property type="term" value="C:exocyst"/>
    <property type="evidence" value="ECO:0007669"/>
    <property type="project" value="UniProtKB-UniRule"/>
</dbReference>
<proteinExistence type="inferred from homology"/>
<evidence type="ECO:0000256" key="1">
    <source>
        <dbReference type="ARBA" id="ARBA00022448"/>
    </source>
</evidence>
<feature type="region of interest" description="Disordered" evidence="5">
    <location>
        <begin position="1"/>
        <end position="122"/>
    </location>
</feature>
<dbReference type="RefSeq" id="XP_004366532.1">
    <property type="nucleotide sequence ID" value="XM_004366475.1"/>
</dbReference>
<accession>F4Q1C7</accession>
<feature type="compositionally biased region" description="Gly residues" evidence="5">
    <location>
        <begin position="91"/>
        <end position="100"/>
    </location>
</feature>
<comment type="similarity">
    <text evidence="4">Belongs to the SEC8 family.</text>
</comment>
<dbReference type="STRING" id="1054147.F4Q1C7"/>
<reference evidence="9" key="1">
    <citation type="journal article" date="2011" name="Genome Res.">
        <title>Phylogeny-wide analysis of social amoeba genomes highlights ancient origins for complex intercellular communication.</title>
        <authorList>
            <person name="Heidel A.J."/>
            <person name="Lawal H.M."/>
            <person name="Felder M."/>
            <person name="Schilde C."/>
            <person name="Helps N.R."/>
            <person name="Tunggal B."/>
            <person name="Rivero F."/>
            <person name="John U."/>
            <person name="Schleicher M."/>
            <person name="Eichinger L."/>
            <person name="Platzer M."/>
            <person name="Noegel A.A."/>
            <person name="Schaap P."/>
            <person name="Gloeckner G."/>
        </authorList>
    </citation>
    <scope>NUCLEOTIDE SEQUENCE [LARGE SCALE GENOMIC DNA]</scope>
    <source>
        <strain evidence="9">SH3</strain>
    </source>
</reference>
<evidence type="ECO:0000259" key="6">
    <source>
        <dbReference type="Pfam" id="PF04048"/>
    </source>
</evidence>
<comment type="function">
    <text evidence="4">Component of the exocyst complex involved in the docking of exocytic vesicles with fusion sites on the plasma membrane.</text>
</comment>
<gene>
    <name evidence="8" type="primary">exoc4</name>
    <name evidence="8" type="ORF">DFA_04123</name>
</gene>
<dbReference type="InterPro" id="IPR007191">
    <property type="entry name" value="Sec8_exocyst_N"/>
</dbReference>
<dbReference type="GeneID" id="14870340"/>
<evidence type="ECO:0000259" key="7">
    <source>
        <dbReference type="Pfam" id="PF20652"/>
    </source>
</evidence>
<dbReference type="GO" id="GO:0006904">
    <property type="term" value="P:vesicle docking involved in exocytosis"/>
    <property type="evidence" value="ECO:0007669"/>
    <property type="project" value="InterPro"/>
</dbReference>
<feature type="region of interest" description="Disordered" evidence="5">
    <location>
        <begin position="913"/>
        <end position="945"/>
    </location>
</feature>
<dbReference type="Pfam" id="PF20652">
    <property type="entry name" value="Sec8_C"/>
    <property type="match status" value="1"/>
</dbReference>
<dbReference type="PANTHER" id="PTHR14146:SF0">
    <property type="entry name" value="EXOCYST COMPLEX COMPONENT 4"/>
    <property type="match status" value="1"/>
</dbReference>
<dbReference type="Pfam" id="PF04048">
    <property type="entry name" value="Sec8_N"/>
    <property type="match status" value="1"/>
</dbReference>
<feature type="compositionally biased region" description="Gly residues" evidence="5">
    <location>
        <begin position="10"/>
        <end position="22"/>
    </location>
</feature>
<dbReference type="GO" id="GO:0015031">
    <property type="term" value="P:protein transport"/>
    <property type="evidence" value="ECO:0007669"/>
    <property type="project" value="UniProtKB-KW"/>
</dbReference>
<evidence type="ECO:0000256" key="2">
    <source>
        <dbReference type="ARBA" id="ARBA00022483"/>
    </source>
</evidence>
<dbReference type="GO" id="GO:0090522">
    <property type="term" value="P:vesicle tethering involved in exocytosis"/>
    <property type="evidence" value="ECO:0007669"/>
    <property type="project" value="UniProtKB-UniRule"/>
</dbReference>
<dbReference type="OrthoDB" id="272977at2759"/>
<name>F4Q1C7_CACFS</name>
<keyword evidence="2 4" id="KW-0268">Exocytosis</keyword>
<dbReference type="EMBL" id="GL883018">
    <property type="protein sequence ID" value="EGG18628.1"/>
    <property type="molecule type" value="Genomic_DNA"/>
</dbReference>
<dbReference type="AlphaFoldDB" id="F4Q1C7"/>
<keyword evidence="1 4" id="KW-0813">Transport</keyword>